<evidence type="ECO:0000256" key="1">
    <source>
        <dbReference type="SAM" id="MobiDB-lite"/>
    </source>
</evidence>
<name>A0A7R9FWN6_TIMSH</name>
<proteinExistence type="predicted"/>
<reference evidence="2" key="1">
    <citation type="submission" date="2020-11" db="EMBL/GenBank/DDBJ databases">
        <authorList>
            <person name="Tran Van P."/>
        </authorList>
    </citation>
    <scope>NUCLEOTIDE SEQUENCE</scope>
</reference>
<feature type="region of interest" description="Disordered" evidence="1">
    <location>
        <begin position="79"/>
        <end position="98"/>
    </location>
</feature>
<protein>
    <submittedName>
        <fullName evidence="2">Uncharacterized protein</fullName>
    </submittedName>
</protein>
<dbReference type="EMBL" id="OC000647">
    <property type="protein sequence ID" value="CAD7257953.1"/>
    <property type="molecule type" value="Genomic_DNA"/>
</dbReference>
<organism evidence="2">
    <name type="scientific">Timema shepardi</name>
    <name type="common">Walking stick</name>
    <dbReference type="NCBI Taxonomy" id="629360"/>
    <lineage>
        <taxon>Eukaryota</taxon>
        <taxon>Metazoa</taxon>
        <taxon>Ecdysozoa</taxon>
        <taxon>Arthropoda</taxon>
        <taxon>Hexapoda</taxon>
        <taxon>Insecta</taxon>
        <taxon>Pterygota</taxon>
        <taxon>Neoptera</taxon>
        <taxon>Polyneoptera</taxon>
        <taxon>Phasmatodea</taxon>
        <taxon>Timematodea</taxon>
        <taxon>Timematoidea</taxon>
        <taxon>Timematidae</taxon>
        <taxon>Timema</taxon>
    </lineage>
</organism>
<sequence>MLGASVDLSGLGIKRSSQNPVFVGSNKTGVDDFFRRSVKTLVADTMEKPPPVHPTEIRTSISPSSAVELNTTSALANYATEPIPGAGNPREDAGNGTKRNVMNVGIERVGRWVYSQKDQNAGRRVAVSYLPSLPSIPPPRHTSLPLSTFKNVFNTSTAPREHCWVRMAPREELHGLARASIQLCTKTLLDQQNASIRWERNTVPILYSTTDVFLHSTVQKEDIVVTIMVPSDSPDRRKNLYQHVESSRASTTGQNIENSKFEHRKRSLTSVSSATPQPRSLIAAMSSAGIERRPTKFVSLFDGVRCLCVGLRSRVASSSGAFLKRFGHLQPVTSQEGGGGLSIYVCDIPSAPSMDENQHVHHRSILDWLPSLRHVRQCSQNIFLTRYRSVTSHITRCLGGRFCLARRGQVSRNSGTVVSVILEARCNHIGSFVPLLDLGRGEYSPVLKVVLARRYKGTSCSGLVLNFLLSPETGSKALSVSVFDGPPSWPWSSMASSSVPSTSISPPETEVITPSLRVPCGVARYPSSVGT</sequence>
<gene>
    <name evidence="2" type="ORF">TSIB3V08_LOCUS2198</name>
</gene>
<evidence type="ECO:0000313" key="2">
    <source>
        <dbReference type="EMBL" id="CAD7257953.1"/>
    </source>
</evidence>
<accession>A0A7R9FWN6</accession>
<feature type="compositionally biased region" description="Polar residues" evidence="1">
    <location>
        <begin position="247"/>
        <end position="258"/>
    </location>
</feature>
<dbReference type="AlphaFoldDB" id="A0A7R9FWN6"/>
<feature type="region of interest" description="Disordered" evidence="1">
    <location>
        <begin position="244"/>
        <end position="275"/>
    </location>
</feature>